<keyword evidence="8 10" id="KW-0460">Magnesium</keyword>
<dbReference type="InterPro" id="IPR002133">
    <property type="entry name" value="S-AdoMet_synthetase"/>
</dbReference>
<gene>
    <name evidence="10" type="primary">metK</name>
    <name evidence="16" type="ORF">RINTHH_2870</name>
</gene>
<sequence length="420" mass="45833">MSSRYLFTSESVTEGHPDKVCDQISDSILDSLLAQDPNSRVAAEVVVNTGLVLITGEITTKANVNYIDIARRKIAEIGYIDSDNGFSANSASILVALDQQSPDIAQGVNSAYETRQDSSNEIFDKIGAGDQGIMFGFACNETPEMMPLSISLAHRIARRLAVVRKTGELNYLRPDGKTQVSVAYKNGKPISIDTILISSQHTQSIENITNDAEVQAKIKKDLWSKVVEPIFSDLEIQPDSKTRYFVNPTGKFVVGGPQGDAGLTGRKIIVDTYGGYSRHGGGAFSGKDPTKVDRSAAYACRYAAKNIVAARLAEKCEIQLSYAIGVAKPVSILVETFGTGKVNNQVLLELVQENFELRPAGIIHEFNLRNMPSERGGRFYQDVAAYGHFGRNDLDLPWEQIDKAESLNSSANQKQPTAIF</sequence>
<accession>M1WXP6</accession>
<organism evidence="16 17">
    <name type="scientific">Richelia intracellularis HH01</name>
    <dbReference type="NCBI Taxonomy" id="1165094"/>
    <lineage>
        <taxon>Bacteria</taxon>
        <taxon>Bacillati</taxon>
        <taxon>Cyanobacteriota</taxon>
        <taxon>Cyanophyceae</taxon>
        <taxon>Nostocales</taxon>
        <taxon>Nostocaceae</taxon>
        <taxon>Richelia</taxon>
    </lineage>
</organism>
<keyword evidence="10" id="KW-0963">Cytoplasm</keyword>
<dbReference type="Pfam" id="PF02773">
    <property type="entry name" value="S-AdoMet_synt_C"/>
    <property type="match status" value="1"/>
</dbReference>
<dbReference type="GO" id="GO:0000287">
    <property type="term" value="F:magnesium ion binding"/>
    <property type="evidence" value="ECO:0007669"/>
    <property type="project" value="UniProtKB-UniRule"/>
</dbReference>
<protein>
    <recommendedName>
        <fullName evidence="10">S-adenosylmethionine synthase</fullName>
        <shortName evidence="10">AdoMet synthase</shortName>
        <ecNumber evidence="10">2.5.1.6</ecNumber>
    </recommendedName>
    <alternativeName>
        <fullName evidence="10">MAT</fullName>
    </alternativeName>
    <alternativeName>
        <fullName evidence="10">Methionine adenosyltransferase</fullName>
    </alternativeName>
</protein>
<comment type="similarity">
    <text evidence="2 10 12">Belongs to the AdoMet synthase family.</text>
</comment>
<dbReference type="GO" id="GO:0006730">
    <property type="term" value="P:one-carbon metabolic process"/>
    <property type="evidence" value="ECO:0007669"/>
    <property type="project" value="UniProtKB-KW"/>
</dbReference>
<dbReference type="FunFam" id="3.30.300.10:FF:000003">
    <property type="entry name" value="S-adenosylmethionine synthase"/>
    <property type="match status" value="1"/>
</dbReference>
<feature type="binding site" description="in other chain" evidence="10">
    <location>
        <begin position="251"/>
        <end position="252"/>
    </location>
    <ligand>
        <name>ATP</name>
        <dbReference type="ChEBI" id="CHEBI:30616"/>
        <note>ligand shared between two neighboring subunits</note>
    </ligand>
</feature>
<dbReference type="InterPro" id="IPR022636">
    <property type="entry name" value="S-AdoMet_synthetase_sfam"/>
</dbReference>
<dbReference type="NCBIfam" id="TIGR01034">
    <property type="entry name" value="metK"/>
    <property type="match status" value="1"/>
</dbReference>
<comment type="cofactor">
    <cofactor evidence="10">
        <name>Mg(2+)</name>
        <dbReference type="ChEBI" id="CHEBI:18420"/>
    </cofactor>
    <text evidence="10">Binds 2 divalent ions per subunit.</text>
</comment>
<evidence type="ECO:0000256" key="5">
    <source>
        <dbReference type="ARBA" id="ARBA00022723"/>
    </source>
</evidence>
<dbReference type="GO" id="GO:0005737">
    <property type="term" value="C:cytoplasm"/>
    <property type="evidence" value="ECO:0007669"/>
    <property type="project" value="UniProtKB-SubCell"/>
</dbReference>
<feature type="binding site" description="in other chain" evidence="10">
    <location>
        <position position="291"/>
    </location>
    <ligand>
        <name>L-methionine</name>
        <dbReference type="ChEBI" id="CHEBI:57844"/>
        <note>ligand shared between two neighboring subunits</note>
    </ligand>
</feature>
<dbReference type="Pfam" id="PF00438">
    <property type="entry name" value="S-AdoMet_synt_N"/>
    <property type="match status" value="1"/>
</dbReference>
<dbReference type="InterPro" id="IPR022628">
    <property type="entry name" value="S-AdoMet_synt_N"/>
</dbReference>
<reference evidence="17" key="2">
    <citation type="submission" date="2016-01" db="EMBL/GenBank/DDBJ databases">
        <title>Diatom-associated endosymboitic cyanobacterium lacks core nitrogen metabolism enzymes.</title>
        <authorList>
            <person name="Hilton J.A."/>
            <person name="Foster R.A."/>
            <person name="Tripp H.J."/>
            <person name="Carter B.J."/>
            <person name="Zehr J.P."/>
            <person name="Villareal T.A."/>
        </authorList>
    </citation>
    <scope>NUCLEOTIDE SEQUENCE [LARGE SCALE GENOMIC DNA]</scope>
    <source>
        <strain evidence="17">HH01</strain>
    </source>
</reference>
<feature type="binding site" evidence="10">
    <location>
        <position position="287"/>
    </location>
    <ligand>
        <name>ATP</name>
        <dbReference type="ChEBI" id="CHEBI:30616"/>
        <note>ligand shared between two neighboring subunits</note>
    </ligand>
</feature>
<dbReference type="Proteomes" id="UP000053051">
    <property type="component" value="Unassembled WGS sequence"/>
</dbReference>
<comment type="catalytic activity">
    <reaction evidence="10">
        <text>L-methionine + ATP + H2O = S-adenosyl-L-methionine + phosphate + diphosphate</text>
        <dbReference type="Rhea" id="RHEA:21080"/>
        <dbReference type="ChEBI" id="CHEBI:15377"/>
        <dbReference type="ChEBI" id="CHEBI:30616"/>
        <dbReference type="ChEBI" id="CHEBI:33019"/>
        <dbReference type="ChEBI" id="CHEBI:43474"/>
        <dbReference type="ChEBI" id="CHEBI:57844"/>
        <dbReference type="ChEBI" id="CHEBI:59789"/>
        <dbReference type="EC" id="2.5.1.6"/>
    </reaction>
</comment>
<dbReference type="PANTHER" id="PTHR11964">
    <property type="entry name" value="S-ADENOSYLMETHIONINE SYNTHETASE"/>
    <property type="match status" value="1"/>
</dbReference>
<feature type="binding site" description="in other chain" evidence="10">
    <location>
        <position position="57"/>
    </location>
    <ligand>
        <name>L-methionine</name>
        <dbReference type="ChEBI" id="CHEBI:57844"/>
        <note>ligand shared between two neighboring subunits</note>
    </ligand>
</feature>
<dbReference type="PROSITE" id="PS00376">
    <property type="entry name" value="ADOMET_SYNTHASE_1"/>
    <property type="match status" value="1"/>
</dbReference>
<keyword evidence="3 10" id="KW-0554">One-carbon metabolism</keyword>
<keyword evidence="9 10" id="KW-0630">Potassium</keyword>
<dbReference type="InterPro" id="IPR022631">
    <property type="entry name" value="ADOMET_SYNTHASE_CS"/>
</dbReference>
<keyword evidence="4 10" id="KW-0808">Transferase</keyword>
<feature type="binding site" evidence="10">
    <location>
        <position position="260"/>
    </location>
    <ligand>
        <name>L-methionine</name>
        <dbReference type="ChEBI" id="CHEBI:57844"/>
        <note>ligand shared between two neighboring subunits</note>
    </ligand>
</feature>
<dbReference type="GO" id="GO:0006556">
    <property type="term" value="P:S-adenosylmethionine biosynthetic process"/>
    <property type="evidence" value="ECO:0007669"/>
    <property type="project" value="UniProtKB-UniRule"/>
</dbReference>
<comment type="subunit">
    <text evidence="10">Homotetramer; dimer of dimers.</text>
</comment>
<feature type="region of interest" description="Flexible loop" evidence="10">
    <location>
        <begin position="100"/>
        <end position="110"/>
    </location>
</feature>
<reference evidence="16 17" key="1">
    <citation type="submission" date="2012-05" db="EMBL/GenBank/DDBJ databases">
        <authorList>
            <person name="Hilton J."/>
        </authorList>
    </citation>
    <scope>NUCLEOTIDE SEQUENCE [LARGE SCALE GENOMIC DNA]</scope>
    <source>
        <strain evidence="16 17">HH01</strain>
    </source>
</reference>
<dbReference type="RefSeq" id="WP_008231890.1">
    <property type="nucleotide sequence ID" value="NZ_CAIY01000012.1"/>
</dbReference>
<evidence type="ECO:0000256" key="6">
    <source>
        <dbReference type="ARBA" id="ARBA00022741"/>
    </source>
</evidence>
<comment type="cofactor">
    <cofactor evidence="10">
        <name>K(+)</name>
        <dbReference type="ChEBI" id="CHEBI:29103"/>
    </cofactor>
    <text evidence="10">Binds 1 potassium ion per subunit.</text>
</comment>
<dbReference type="GO" id="GO:0004478">
    <property type="term" value="F:methionine adenosyltransferase activity"/>
    <property type="evidence" value="ECO:0007669"/>
    <property type="project" value="UniProtKB-UniRule"/>
</dbReference>
<dbReference type="PIRSF" id="PIRSF000497">
    <property type="entry name" value="MAT"/>
    <property type="match status" value="1"/>
</dbReference>
<dbReference type="EMBL" id="CAIY01000012">
    <property type="protein sequence ID" value="CCH66442.1"/>
    <property type="molecule type" value="Genomic_DNA"/>
</dbReference>
<dbReference type="InterPro" id="IPR022629">
    <property type="entry name" value="S-AdoMet_synt_central"/>
</dbReference>
<comment type="function">
    <text evidence="10">Catalyzes the formation of S-adenosylmethionine (AdoMet) from methionine and ATP. The overall synthetic reaction is composed of two sequential steps, AdoMet formation and the subsequent tripolyphosphate hydrolysis which occurs prior to release of AdoMet from the enzyme.</text>
</comment>
<evidence type="ECO:0000259" key="14">
    <source>
        <dbReference type="Pfam" id="PF02772"/>
    </source>
</evidence>
<keyword evidence="7 10" id="KW-0067">ATP-binding</keyword>
<keyword evidence="6 10" id="KW-0547">Nucleotide-binding</keyword>
<feature type="binding site" evidence="10">
    <location>
        <position position="260"/>
    </location>
    <ligand>
        <name>ATP</name>
        <dbReference type="ChEBI" id="CHEBI:30616"/>
        <note>ligand shared between two neighboring subunits</note>
    </ligand>
</feature>
<evidence type="ECO:0000256" key="4">
    <source>
        <dbReference type="ARBA" id="ARBA00022679"/>
    </source>
</evidence>
<keyword evidence="17" id="KW-1185">Reference proteome</keyword>
<evidence type="ECO:0000259" key="15">
    <source>
        <dbReference type="Pfam" id="PF02773"/>
    </source>
</evidence>
<evidence type="ECO:0000256" key="2">
    <source>
        <dbReference type="ARBA" id="ARBA00009685"/>
    </source>
</evidence>
<evidence type="ECO:0000313" key="17">
    <source>
        <dbReference type="Proteomes" id="UP000053051"/>
    </source>
</evidence>
<dbReference type="GO" id="GO:0005524">
    <property type="term" value="F:ATP binding"/>
    <property type="evidence" value="ECO:0007669"/>
    <property type="project" value="UniProtKB-UniRule"/>
</dbReference>
<feature type="binding site" evidence="10">
    <location>
        <position position="18"/>
    </location>
    <ligand>
        <name>Mg(2+)</name>
        <dbReference type="ChEBI" id="CHEBI:18420"/>
    </ligand>
</feature>
<keyword evidence="5 10" id="KW-0479">Metal-binding</keyword>
<dbReference type="Gene3D" id="3.30.300.10">
    <property type="match status" value="3"/>
</dbReference>
<feature type="binding site" description="in other chain" evidence="10">
    <location>
        <begin position="175"/>
        <end position="177"/>
    </location>
    <ligand>
        <name>ATP</name>
        <dbReference type="ChEBI" id="CHEBI:30616"/>
        <note>ligand shared between two neighboring subunits</note>
    </ligand>
</feature>
<feature type="domain" description="S-adenosylmethionine synthetase N-terminal" evidence="13">
    <location>
        <begin position="5"/>
        <end position="102"/>
    </location>
</feature>
<dbReference type="HAMAP" id="MF_00086">
    <property type="entry name" value="S_AdoMet_synth1"/>
    <property type="match status" value="1"/>
</dbReference>
<feature type="binding site" description="in other chain" evidence="10">
    <location>
        <position position="100"/>
    </location>
    <ligand>
        <name>L-methionine</name>
        <dbReference type="ChEBI" id="CHEBI:57844"/>
        <note>ligand shared between two neighboring subunits</note>
    </ligand>
</feature>
<dbReference type="Pfam" id="PF02772">
    <property type="entry name" value="S-AdoMet_synt_M"/>
    <property type="match status" value="1"/>
</dbReference>
<comment type="caution">
    <text evidence="16">The sequence shown here is derived from an EMBL/GenBank/DDBJ whole genome shotgun (WGS) entry which is preliminary data.</text>
</comment>
<feature type="binding site" evidence="10">
    <location>
        <position position="44"/>
    </location>
    <ligand>
        <name>K(+)</name>
        <dbReference type="ChEBI" id="CHEBI:29103"/>
    </ligand>
</feature>
<dbReference type="STRING" id="1165094.RINTHH_2870"/>
<proteinExistence type="inferred from homology"/>
<name>M1WXP6_9NOST</name>
<dbReference type="CDD" id="cd18079">
    <property type="entry name" value="S-AdoMet_synt"/>
    <property type="match status" value="1"/>
</dbReference>
<feature type="binding site" description="in other chain" evidence="10">
    <location>
        <position position="16"/>
    </location>
    <ligand>
        <name>ATP</name>
        <dbReference type="ChEBI" id="CHEBI:30616"/>
        <note>ligand shared between two neighboring subunits</note>
    </ligand>
</feature>
<evidence type="ECO:0000256" key="10">
    <source>
        <dbReference type="HAMAP-Rule" id="MF_00086"/>
    </source>
</evidence>
<evidence type="ECO:0000256" key="11">
    <source>
        <dbReference type="RuleBase" id="RU000542"/>
    </source>
</evidence>
<dbReference type="AlphaFoldDB" id="M1WXP6"/>
<comment type="subcellular location">
    <subcellularLocation>
        <location evidence="10 11">Cytoplasm</location>
    </subcellularLocation>
</comment>
<evidence type="ECO:0000256" key="9">
    <source>
        <dbReference type="ARBA" id="ARBA00022958"/>
    </source>
</evidence>
<dbReference type="EC" id="2.5.1.6" evidence="10"/>
<dbReference type="PROSITE" id="PS00377">
    <property type="entry name" value="ADOMET_SYNTHASE_2"/>
    <property type="match status" value="1"/>
</dbReference>
<evidence type="ECO:0000313" key="16">
    <source>
        <dbReference type="EMBL" id="CCH66442.1"/>
    </source>
</evidence>
<feature type="domain" description="S-adenosylmethionine synthetase central" evidence="14">
    <location>
        <begin position="125"/>
        <end position="252"/>
    </location>
</feature>
<evidence type="ECO:0000256" key="3">
    <source>
        <dbReference type="ARBA" id="ARBA00022563"/>
    </source>
</evidence>
<evidence type="ECO:0000259" key="13">
    <source>
        <dbReference type="Pfam" id="PF00438"/>
    </source>
</evidence>
<evidence type="ECO:0000256" key="7">
    <source>
        <dbReference type="ARBA" id="ARBA00022840"/>
    </source>
</evidence>
<evidence type="ECO:0000256" key="12">
    <source>
        <dbReference type="RuleBase" id="RU004462"/>
    </source>
</evidence>
<feature type="binding site" description="in other chain" evidence="10">
    <location>
        <begin position="266"/>
        <end position="267"/>
    </location>
    <ligand>
        <name>ATP</name>
        <dbReference type="ChEBI" id="CHEBI:30616"/>
        <note>ligand shared between two neighboring subunits</note>
    </ligand>
</feature>
<dbReference type="UniPathway" id="UPA00315">
    <property type="reaction ID" value="UER00080"/>
</dbReference>
<evidence type="ECO:0000256" key="1">
    <source>
        <dbReference type="ARBA" id="ARBA00005224"/>
    </source>
</evidence>
<evidence type="ECO:0000256" key="8">
    <source>
        <dbReference type="ARBA" id="ARBA00022842"/>
    </source>
</evidence>
<feature type="domain" description="S-adenosylmethionine synthetase C-terminal" evidence="15">
    <location>
        <begin position="254"/>
        <end position="400"/>
    </location>
</feature>
<dbReference type="InterPro" id="IPR022630">
    <property type="entry name" value="S-AdoMet_synt_C"/>
</dbReference>
<feature type="binding site" evidence="10">
    <location>
        <position position="283"/>
    </location>
    <ligand>
        <name>ATP</name>
        <dbReference type="ChEBI" id="CHEBI:30616"/>
        <note>ligand shared between two neighboring subunits</note>
    </ligand>
</feature>
<comment type="pathway">
    <text evidence="1 10">Amino-acid biosynthesis; S-adenosyl-L-methionine biosynthesis; S-adenosyl-L-methionine from L-methionine: step 1/1.</text>
</comment>
<dbReference type="SUPFAM" id="SSF55973">
    <property type="entry name" value="S-adenosylmethionine synthetase"/>
    <property type="match status" value="3"/>
</dbReference>